<organism evidence="2 3">
    <name type="scientific">Flemingia macrophylla</name>
    <dbReference type="NCBI Taxonomy" id="520843"/>
    <lineage>
        <taxon>Eukaryota</taxon>
        <taxon>Viridiplantae</taxon>
        <taxon>Streptophyta</taxon>
        <taxon>Embryophyta</taxon>
        <taxon>Tracheophyta</taxon>
        <taxon>Spermatophyta</taxon>
        <taxon>Magnoliopsida</taxon>
        <taxon>eudicotyledons</taxon>
        <taxon>Gunneridae</taxon>
        <taxon>Pentapetalae</taxon>
        <taxon>rosids</taxon>
        <taxon>fabids</taxon>
        <taxon>Fabales</taxon>
        <taxon>Fabaceae</taxon>
        <taxon>Papilionoideae</taxon>
        <taxon>50 kb inversion clade</taxon>
        <taxon>NPAAA clade</taxon>
        <taxon>indigoferoid/millettioid clade</taxon>
        <taxon>Phaseoleae</taxon>
        <taxon>Flemingia</taxon>
    </lineage>
</organism>
<dbReference type="AlphaFoldDB" id="A0ABD1LSM9"/>
<proteinExistence type="predicted"/>
<feature type="region of interest" description="Disordered" evidence="1">
    <location>
        <begin position="90"/>
        <end position="119"/>
    </location>
</feature>
<gene>
    <name evidence="2" type="ORF">Fmac_025585</name>
</gene>
<evidence type="ECO:0000313" key="3">
    <source>
        <dbReference type="Proteomes" id="UP001603857"/>
    </source>
</evidence>
<protein>
    <submittedName>
        <fullName evidence="2">Uncharacterized protein</fullName>
    </submittedName>
</protein>
<reference evidence="2 3" key="1">
    <citation type="submission" date="2024-08" db="EMBL/GenBank/DDBJ databases">
        <title>Insights into the chromosomal genome structure of Flemingia macrophylla.</title>
        <authorList>
            <person name="Ding Y."/>
            <person name="Zhao Y."/>
            <person name="Bi W."/>
            <person name="Wu M."/>
            <person name="Zhao G."/>
            <person name="Gong Y."/>
            <person name="Li W."/>
            <person name="Zhang P."/>
        </authorList>
    </citation>
    <scope>NUCLEOTIDE SEQUENCE [LARGE SCALE GENOMIC DNA]</scope>
    <source>
        <strain evidence="2">DYQJB</strain>
        <tissue evidence="2">Leaf</tissue>
    </source>
</reference>
<keyword evidence="3" id="KW-1185">Reference proteome</keyword>
<comment type="caution">
    <text evidence="2">The sequence shown here is derived from an EMBL/GenBank/DDBJ whole genome shotgun (WGS) entry which is preliminary data.</text>
</comment>
<accession>A0ABD1LSM9</accession>
<sequence length="119" mass="13649">MTMHIINEHMSPFQAFCTLAKISSKELDTRLVLTRADSLFHISKENSQVKNTCCCVSWLFRQILQMEAIHIPSCMHLSSVETRSHNAFQRNPERAGGNQEFQINLPQKGFGPVDMRDNK</sequence>
<evidence type="ECO:0000313" key="2">
    <source>
        <dbReference type="EMBL" id="KAL2326527.1"/>
    </source>
</evidence>
<evidence type="ECO:0000256" key="1">
    <source>
        <dbReference type="SAM" id="MobiDB-lite"/>
    </source>
</evidence>
<dbReference type="EMBL" id="JBGMDY010000008">
    <property type="protein sequence ID" value="KAL2326527.1"/>
    <property type="molecule type" value="Genomic_DNA"/>
</dbReference>
<dbReference type="Proteomes" id="UP001603857">
    <property type="component" value="Unassembled WGS sequence"/>
</dbReference>
<name>A0ABD1LSM9_9FABA</name>